<reference evidence="1 2" key="1">
    <citation type="submission" date="2019-02" db="EMBL/GenBank/DDBJ databases">
        <title>The draft genome of Enterobacter spp. strains.</title>
        <authorList>
            <person name="Wang C."/>
            <person name="Feng Y."/>
            <person name="Zong Z."/>
        </authorList>
    </citation>
    <scope>NUCLEOTIDE SEQUENCE [LARGE SCALE GENOMIC DNA]</scope>
    <source>
        <strain evidence="1 2">WCHEQ120003</strain>
    </source>
</reference>
<evidence type="ECO:0000313" key="2">
    <source>
        <dbReference type="Proteomes" id="UP000291623"/>
    </source>
</evidence>
<protein>
    <submittedName>
        <fullName evidence="1">Uncharacterized protein</fullName>
    </submittedName>
</protein>
<sequence>MAWHGIPFPYLSNASEHLSVALSSIPKLIFETPTDWTTPLLTAAAAVIGGCIPATIAWRTFKLSSAQLQAERQEQQRFLREERIAQNDSLEADRQMQLLIAEKNFNMEVLSVNRQAWINNVRDLIAECCVVGTKMFDERYALNNKTEQFNNFMAEYYTPVNLTYKEVFEQFSDELDLARKNYNKTQEHLDFLYSKIRLMLNPEEAESSSIINVLFRLRCRGAELTEQGNTYGAVYGELRGDINELIDLTHACLKKEWVRVKSGT</sequence>
<dbReference type="Proteomes" id="UP000291623">
    <property type="component" value="Unassembled WGS sequence"/>
</dbReference>
<accession>A0AAE8QVJ7</accession>
<dbReference type="AlphaFoldDB" id="A0AAE8QVJ7"/>
<name>A0AAE8QVJ7_9ENTR</name>
<dbReference type="RefSeq" id="WP_131637085.1">
    <property type="nucleotide sequence ID" value="NZ_SJON01000009.1"/>
</dbReference>
<comment type="caution">
    <text evidence="1">The sequence shown here is derived from an EMBL/GenBank/DDBJ whole genome shotgun (WGS) entry which is preliminary data.</text>
</comment>
<organism evidence="1 2">
    <name type="scientific">Enterobacter quasihormaechei</name>
    <dbReference type="NCBI Taxonomy" id="2529382"/>
    <lineage>
        <taxon>Bacteria</taxon>
        <taxon>Pseudomonadati</taxon>
        <taxon>Pseudomonadota</taxon>
        <taxon>Gammaproteobacteria</taxon>
        <taxon>Enterobacterales</taxon>
        <taxon>Enterobacteriaceae</taxon>
        <taxon>Enterobacter</taxon>
    </lineage>
</organism>
<evidence type="ECO:0000313" key="1">
    <source>
        <dbReference type="EMBL" id="TCB86085.1"/>
    </source>
</evidence>
<dbReference type="EMBL" id="SJON01000009">
    <property type="protein sequence ID" value="TCB86085.1"/>
    <property type="molecule type" value="Genomic_DNA"/>
</dbReference>
<gene>
    <name evidence="1" type="ORF">E0L16_13030</name>
</gene>
<proteinExistence type="predicted"/>
<dbReference type="GeneID" id="92385704"/>